<feature type="domain" description="SGNH hydrolase-type esterase" evidence="1">
    <location>
        <begin position="232"/>
        <end position="425"/>
    </location>
</feature>
<proteinExistence type="predicted"/>
<reference evidence="2 3" key="1">
    <citation type="journal article" date="2007" name="Int. J. Syst. Evol. Microbiol.">
        <title>Description of Pelomonas aquatica sp. nov. and Pelomonas puraquae sp. nov., isolated from industrial and haemodialysis water.</title>
        <authorList>
            <person name="Gomila M."/>
            <person name="Bowien B."/>
            <person name="Falsen E."/>
            <person name="Moore E.R."/>
            <person name="Lalucat J."/>
        </authorList>
    </citation>
    <scope>NUCLEOTIDE SEQUENCE [LARGE SCALE GENOMIC DNA]</scope>
    <source>
        <strain evidence="2 3">CCUG 52769</strain>
    </source>
</reference>
<dbReference type="CDD" id="cd01830">
    <property type="entry name" value="XynE_like"/>
    <property type="match status" value="1"/>
</dbReference>
<dbReference type="EMBL" id="NISI01000007">
    <property type="protein sequence ID" value="OWR02658.1"/>
    <property type="molecule type" value="Genomic_DNA"/>
</dbReference>
<dbReference type="PANTHER" id="PTHR43784">
    <property type="entry name" value="GDSL-LIKE LIPASE/ACYLHYDROLASE, PUTATIVE (AFU_ORTHOLOGUE AFUA_2G00820)-RELATED"/>
    <property type="match status" value="1"/>
</dbReference>
<dbReference type="PANTHER" id="PTHR43784:SF2">
    <property type="entry name" value="GDSL-LIKE LIPASE_ACYLHYDROLASE, PUTATIVE (AFU_ORTHOLOGUE AFUA_2G00820)-RELATED"/>
    <property type="match status" value="1"/>
</dbReference>
<dbReference type="RefSeq" id="WP_088484548.1">
    <property type="nucleotide sequence ID" value="NZ_NISI01000007.1"/>
</dbReference>
<dbReference type="PROSITE" id="PS51257">
    <property type="entry name" value="PROKAR_LIPOPROTEIN"/>
    <property type="match status" value="1"/>
</dbReference>
<dbReference type="InterPro" id="IPR013830">
    <property type="entry name" value="SGNH_hydro"/>
</dbReference>
<dbReference type="OrthoDB" id="1828825at2"/>
<organism evidence="2 3">
    <name type="scientific">Roseateles puraquae</name>
    <dbReference type="NCBI Taxonomy" id="431059"/>
    <lineage>
        <taxon>Bacteria</taxon>
        <taxon>Pseudomonadati</taxon>
        <taxon>Pseudomonadota</taxon>
        <taxon>Betaproteobacteria</taxon>
        <taxon>Burkholderiales</taxon>
        <taxon>Sphaerotilaceae</taxon>
        <taxon>Roseateles</taxon>
    </lineage>
</organism>
<dbReference type="GO" id="GO:0016788">
    <property type="term" value="F:hydrolase activity, acting on ester bonds"/>
    <property type="evidence" value="ECO:0007669"/>
    <property type="project" value="UniProtKB-ARBA"/>
</dbReference>
<sequence length="446" mass="47358">MTCAPFRSSLPSPRRFGLRWLAPAAGLAVLLLAACSSVRTPAETPSGVWTAAWGSAQLAQPTPPADAKPVTPPWRQPMRDVSLRQIVRVSAAGSALRVQVSNLFGEAPLVLDAMAVARVAGLDPQPQLDATTLMPLRFDDRAEVIVPPHTEVWSDPVALALPAGAEVAVQWHVQTGPAQASVHPGSRMRSWAVAGSRVGAASWPDAMAQEGWWHLAAVDVLTPGPRPVLVATGDSITDGYGVPSGSYQRWTDTLAQRLAAASPPVAIVNTGIGGGRLLRDGLGPHLVSRFERDVLARSGVTHAVVLIGVNDLGTSHRGRPTTPASRAALLAELQAGFSDLARRARERGVCLIGATVMPYGGSGYYAPQPENEADRQALNTWLREPGRFDALVDFDALMRDPARPSHLRAEVDNDGLHPSLAGYRAMAEAFPLALLSRRYPARVSAP</sequence>
<dbReference type="InterPro" id="IPR053140">
    <property type="entry name" value="GDSL_Rv0518-like"/>
</dbReference>
<accession>A0A254NB63</accession>
<dbReference type="SUPFAM" id="SSF52266">
    <property type="entry name" value="SGNH hydrolase"/>
    <property type="match status" value="1"/>
</dbReference>
<keyword evidence="3" id="KW-1185">Reference proteome</keyword>
<comment type="caution">
    <text evidence="2">The sequence shown here is derived from an EMBL/GenBank/DDBJ whole genome shotgun (WGS) entry which is preliminary data.</text>
</comment>
<evidence type="ECO:0000313" key="3">
    <source>
        <dbReference type="Proteomes" id="UP000197446"/>
    </source>
</evidence>
<evidence type="ECO:0000313" key="2">
    <source>
        <dbReference type="EMBL" id="OWR02658.1"/>
    </source>
</evidence>
<dbReference type="Proteomes" id="UP000197446">
    <property type="component" value="Unassembled WGS sequence"/>
</dbReference>
<name>A0A254NB63_9BURK</name>
<gene>
    <name evidence="2" type="ORF">CDO81_17665</name>
</gene>
<protein>
    <submittedName>
        <fullName evidence="2">GDSL family lipase</fullName>
    </submittedName>
</protein>
<evidence type="ECO:0000259" key="1">
    <source>
        <dbReference type="Pfam" id="PF13472"/>
    </source>
</evidence>
<dbReference type="Gene3D" id="3.40.50.1110">
    <property type="entry name" value="SGNH hydrolase"/>
    <property type="match status" value="1"/>
</dbReference>
<dbReference type="Pfam" id="PF13472">
    <property type="entry name" value="Lipase_GDSL_2"/>
    <property type="match status" value="1"/>
</dbReference>
<dbReference type="AlphaFoldDB" id="A0A254NB63"/>
<dbReference type="InterPro" id="IPR036514">
    <property type="entry name" value="SGNH_hydro_sf"/>
</dbReference>